<evidence type="ECO:0000313" key="3">
    <source>
        <dbReference type="Proteomes" id="UP001279734"/>
    </source>
</evidence>
<sequence>MPSFRWSKRSLAPLLRSSVAPLRTALSLPAARRHRFTTTSKSKNKTEGRSGSLNSSSPKALKETEEVSR</sequence>
<dbReference type="EMBL" id="BSYO01000026">
    <property type="protein sequence ID" value="GMH23781.1"/>
    <property type="molecule type" value="Genomic_DNA"/>
</dbReference>
<evidence type="ECO:0000256" key="1">
    <source>
        <dbReference type="SAM" id="MobiDB-lite"/>
    </source>
</evidence>
<gene>
    <name evidence="2" type="ORF">Nepgr_025624</name>
</gene>
<dbReference type="AlphaFoldDB" id="A0AAD3T847"/>
<dbReference type="Proteomes" id="UP001279734">
    <property type="component" value="Unassembled WGS sequence"/>
</dbReference>
<protein>
    <submittedName>
        <fullName evidence="2">Uncharacterized protein</fullName>
    </submittedName>
</protein>
<organism evidence="2 3">
    <name type="scientific">Nepenthes gracilis</name>
    <name type="common">Slender pitcher plant</name>
    <dbReference type="NCBI Taxonomy" id="150966"/>
    <lineage>
        <taxon>Eukaryota</taxon>
        <taxon>Viridiplantae</taxon>
        <taxon>Streptophyta</taxon>
        <taxon>Embryophyta</taxon>
        <taxon>Tracheophyta</taxon>
        <taxon>Spermatophyta</taxon>
        <taxon>Magnoliopsida</taxon>
        <taxon>eudicotyledons</taxon>
        <taxon>Gunneridae</taxon>
        <taxon>Pentapetalae</taxon>
        <taxon>Caryophyllales</taxon>
        <taxon>Nepenthaceae</taxon>
        <taxon>Nepenthes</taxon>
    </lineage>
</organism>
<feature type="compositionally biased region" description="Polar residues" evidence="1">
    <location>
        <begin position="49"/>
        <end position="58"/>
    </location>
</feature>
<feature type="region of interest" description="Disordered" evidence="1">
    <location>
        <begin position="30"/>
        <end position="69"/>
    </location>
</feature>
<proteinExistence type="predicted"/>
<comment type="caution">
    <text evidence="2">The sequence shown here is derived from an EMBL/GenBank/DDBJ whole genome shotgun (WGS) entry which is preliminary data.</text>
</comment>
<reference evidence="2" key="1">
    <citation type="submission" date="2023-05" db="EMBL/GenBank/DDBJ databases">
        <title>Nepenthes gracilis genome sequencing.</title>
        <authorList>
            <person name="Fukushima K."/>
        </authorList>
    </citation>
    <scope>NUCLEOTIDE SEQUENCE</scope>
    <source>
        <strain evidence="2">SING2019-196</strain>
    </source>
</reference>
<accession>A0AAD3T847</accession>
<feature type="compositionally biased region" description="Basic and acidic residues" evidence="1">
    <location>
        <begin position="60"/>
        <end position="69"/>
    </location>
</feature>
<keyword evidence="3" id="KW-1185">Reference proteome</keyword>
<name>A0AAD3T847_NEPGR</name>
<evidence type="ECO:0000313" key="2">
    <source>
        <dbReference type="EMBL" id="GMH23781.1"/>
    </source>
</evidence>